<dbReference type="STRING" id="4540.A0A3L6RMH3"/>
<evidence type="ECO:0000259" key="1">
    <source>
        <dbReference type="Pfam" id="PF10551"/>
    </source>
</evidence>
<comment type="caution">
    <text evidence="2">The sequence shown here is derived from an EMBL/GenBank/DDBJ whole genome shotgun (WGS) entry which is preliminary data.</text>
</comment>
<dbReference type="InterPro" id="IPR018289">
    <property type="entry name" value="MULE_transposase_dom"/>
</dbReference>
<dbReference type="PANTHER" id="PTHR31973:SF184">
    <property type="entry name" value="OS02G0685500 PROTEIN"/>
    <property type="match status" value="1"/>
</dbReference>
<name>A0A3L6RMH3_PANMI</name>
<keyword evidence="3" id="KW-1185">Reference proteome</keyword>
<dbReference type="EMBL" id="PQIB02000007">
    <property type="protein sequence ID" value="RLN06928.1"/>
    <property type="molecule type" value="Genomic_DNA"/>
</dbReference>
<dbReference type="AlphaFoldDB" id="A0A3L6RMH3"/>
<dbReference type="Pfam" id="PF10551">
    <property type="entry name" value="MULE"/>
    <property type="match status" value="1"/>
</dbReference>
<organism evidence="2 3">
    <name type="scientific">Panicum miliaceum</name>
    <name type="common">Proso millet</name>
    <name type="synonym">Broomcorn millet</name>
    <dbReference type="NCBI Taxonomy" id="4540"/>
    <lineage>
        <taxon>Eukaryota</taxon>
        <taxon>Viridiplantae</taxon>
        <taxon>Streptophyta</taxon>
        <taxon>Embryophyta</taxon>
        <taxon>Tracheophyta</taxon>
        <taxon>Spermatophyta</taxon>
        <taxon>Magnoliopsida</taxon>
        <taxon>Liliopsida</taxon>
        <taxon>Poales</taxon>
        <taxon>Poaceae</taxon>
        <taxon>PACMAD clade</taxon>
        <taxon>Panicoideae</taxon>
        <taxon>Panicodae</taxon>
        <taxon>Paniceae</taxon>
        <taxon>Panicinae</taxon>
        <taxon>Panicum</taxon>
        <taxon>Panicum sect. Panicum</taxon>
    </lineage>
</organism>
<protein>
    <recommendedName>
        <fullName evidence="1">MULE transposase domain-containing protein</fullName>
    </recommendedName>
</protein>
<proteinExistence type="predicted"/>
<dbReference type="PANTHER" id="PTHR31973">
    <property type="entry name" value="POLYPROTEIN, PUTATIVE-RELATED"/>
    <property type="match status" value="1"/>
</dbReference>
<accession>A0A3L6RMH3</accession>
<feature type="domain" description="MULE transposase" evidence="1">
    <location>
        <begin position="98"/>
        <end position="194"/>
    </location>
</feature>
<dbReference type="Proteomes" id="UP000275267">
    <property type="component" value="Unassembled WGS sequence"/>
</dbReference>
<dbReference type="OrthoDB" id="1895122at2759"/>
<gene>
    <name evidence="2" type="ORF">C2845_PM11G05580</name>
</gene>
<evidence type="ECO:0000313" key="3">
    <source>
        <dbReference type="Proteomes" id="UP000275267"/>
    </source>
</evidence>
<evidence type="ECO:0000313" key="2">
    <source>
        <dbReference type="EMBL" id="RLN06928.1"/>
    </source>
</evidence>
<sequence length="240" mass="27120">MLAAAVCSRQLCAELARLCRATVCDAAGLSRQAGWRDKENLTAGLRFPPRPPLLLSFLLLPDAAACRAAGPPPARIHPKSADLEWEKWGNRSPTFKEVILVDATFFTGKYKGTLMMVLVVDPEGQLVPLAFALAESENNSSWSLFMKLVRRNVLGPSRQVCMISDRHHGLLNCVNDHLDGFPPLVHRWCMRHFPANMWCRHKKKEVIEKLKILCCVCEEKEFDEKLKDLEKILNDRGKEC</sequence>
<reference evidence="3" key="1">
    <citation type="journal article" date="2019" name="Nat. Commun.">
        <title>The genome of broomcorn millet.</title>
        <authorList>
            <person name="Zou C."/>
            <person name="Miki D."/>
            <person name="Li D."/>
            <person name="Tang Q."/>
            <person name="Xiao L."/>
            <person name="Rajput S."/>
            <person name="Deng P."/>
            <person name="Jia W."/>
            <person name="Huang R."/>
            <person name="Zhang M."/>
            <person name="Sun Y."/>
            <person name="Hu J."/>
            <person name="Fu X."/>
            <person name="Schnable P.S."/>
            <person name="Li F."/>
            <person name="Zhang H."/>
            <person name="Feng B."/>
            <person name="Zhu X."/>
            <person name="Liu R."/>
            <person name="Schnable J.C."/>
            <person name="Zhu J.-K."/>
            <person name="Zhang H."/>
        </authorList>
    </citation>
    <scope>NUCLEOTIDE SEQUENCE [LARGE SCALE GENOMIC DNA]</scope>
</reference>